<evidence type="ECO:0000313" key="3">
    <source>
        <dbReference type="Proteomes" id="UP000219612"/>
    </source>
</evidence>
<keyword evidence="3" id="KW-1185">Reference proteome</keyword>
<dbReference type="CDD" id="cd00093">
    <property type="entry name" value="HTH_XRE"/>
    <property type="match status" value="1"/>
</dbReference>
<dbReference type="EMBL" id="OBDY01000001">
    <property type="protein sequence ID" value="SNY05625.1"/>
    <property type="molecule type" value="Genomic_DNA"/>
</dbReference>
<proteinExistence type="predicted"/>
<sequence length="722" mass="78183">MTLTEQTGLEFGRRLRELRVLAGLTIEGLAEASGVSARAISDMERGRSRTPQPRTVAALSAALGGDTVLGELAKAGRETVTTGRPRMCDLPRRSGHFVGRDDELAAIGKAFEEAASVTVVHGQPGVGKTGLAIRAAELHRELFPDGCFYLDLRGTEPGGGASAGEAQTVLLRALGVSSRQIARGDEERGGQLRAILGQRRCLLILDNAGGEGQVRGLLPGAGSAVVVTSRRVLGGLEAVRRIALAPLPAPAAVELLGGGGGNDGEIARLCGYLPLALRIAANLHDPDRLSDADRRLEMLTPVEAAFAASYAQLPETARTVFRRLAHVPTLSFSAAAAAVVAELDRYDAEDVLEKLLDRGLLQPEGHDRYRFHDLIRLFARARLRAEEPAAVRRRGEKRLIDWYLDTAIASGRVFEPAYGSAPEQWDPAQAWLQAEVDGWFGAMRRAAAAGEHQRVVDVAESLHWYSDRTYSVDPWSAVFTLSRESAERLADRRQEVVHRNYQAWAMSFCDGRYPETVEQAMAAYAMAVELDDRKEQAAALIYAADAYAQMGERGKALELMRRSLELADTVGDHDGYVQTLIGIGATLSGMGRAEEAAEQYRHALQEAARRPLAPAPEFAARVAASVFLTHEYARMERWNETVDAGREALPLAEKFGEPHLLGRTHLALGLAHRARGDHAAARAAFAEAVGQFRRSQVTTEWSAQAEVLHNVPHGPGDGPLFA</sequence>
<dbReference type="PANTHER" id="PTHR47691">
    <property type="entry name" value="REGULATOR-RELATED"/>
    <property type="match status" value="1"/>
</dbReference>
<dbReference type="Gene3D" id="1.10.10.10">
    <property type="entry name" value="Winged helix-like DNA-binding domain superfamily/Winged helix DNA-binding domain"/>
    <property type="match status" value="1"/>
</dbReference>
<dbReference type="InterPro" id="IPR010982">
    <property type="entry name" value="Lambda_DNA-bd_dom_sf"/>
</dbReference>
<reference evidence="2 3" key="1">
    <citation type="submission" date="2017-09" db="EMBL/GenBank/DDBJ databases">
        <authorList>
            <person name="Ehlers B."/>
            <person name="Leendertz F.H."/>
        </authorList>
    </citation>
    <scope>NUCLEOTIDE SEQUENCE [LARGE SCALE GENOMIC DNA]</scope>
    <source>
        <strain evidence="2 3">CGMCC 4.6857</strain>
    </source>
</reference>
<dbReference type="InterPro" id="IPR019734">
    <property type="entry name" value="TPR_rpt"/>
</dbReference>
<organism evidence="2 3">
    <name type="scientific">Paractinoplanes atraurantiacus</name>
    <dbReference type="NCBI Taxonomy" id="1036182"/>
    <lineage>
        <taxon>Bacteria</taxon>
        <taxon>Bacillati</taxon>
        <taxon>Actinomycetota</taxon>
        <taxon>Actinomycetes</taxon>
        <taxon>Micromonosporales</taxon>
        <taxon>Micromonosporaceae</taxon>
        <taxon>Paractinoplanes</taxon>
    </lineage>
</organism>
<dbReference type="AlphaFoldDB" id="A0A285F2X8"/>
<evidence type="ECO:0000313" key="2">
    <source>
        <dbReference type="EMBL" id="SNY05625.1"/>
    </source>
</evidence>
<dbReference type="Proteomes" id="UP000219612">
    <property type="component" value="Unassembled WGS sequence"/>
</dbReference>
<dbReference type="InterPro" id="IPR011990">
    <property type="entry name" value="TPR-like_helical_dom_sf"/>
</dbReference>
<dbReference type="Gene3D" id="3.40.50.300">
    <property type="entry name" value="P-loop containing nucleotide triphosphate hydrolases"/>
    <property type="match status" value="1"/>
</dbReference>
<dbReference type="InterPro" id="IPR001387">
    <property type="entry name" value="Cro/C1-type_HTH"/>
</dbReference>
<dbReference type="InterPro" id="IPR027417">
    <property type="entry name" value="P-loop_NTPase"/>
</dbReference>
<dbReference type="InterPro" id="IPR059106">
    <property type="entry name" value="WHD_MalT"/>
</dbReference>
<dbReference type="Gene3D" id="1.10.260.40">
    <property type="entry name" value="lambda repressor-like DNA-binding domains"/>
    <property type="match status" value="1"/>
</dbReference>
<gene>
    <name evidence="2" type="ORF">SAMN05421748_101513</name>
</gene>
<dbReference type="PROSITE" id="PS50943">
    <property type="entry name" value="HTH_CROC1"/>
    <property type="match status" value="1"/>
</dbReference>
<dbReference type="SMART" id="SM00530">
    <property type="entry name" value="HTH_XRE"/>
    <property type="match status" value="1"/>
</dbReference>
<dbReference type="GO" id="GO:0003677">
    <property type="term" value="F:DNA binding"/>
    <property type="evidence" value="ECO:0007669"/>
    <property type="project" value="InterPro"/>
</dbReference>
<dbReference type="Pfam" id="PF13424">
    <property type="entry name" value="TPR_12"/>
    <property type="match status" value="1"/>
</dbReference>
<protein>
    <submittedName>
        <fullName evidence="2">Tetratricopeptide repeat-containing protein</fullName>
    </submittedName>
</protein>
<dbReference type="SUPFAM" id="SSF52540">
    <property type="entry name" value="P-loop containing nucleoside triphosphate hydrolases"/>
    <property type="match status" value="1"/>
</dbReference>
<dbReference type="Pfam" id="PF13560">
    <property type="entry name" value="HTH_31"/>
    <property type="match status" value="1"/>
</dbReference>
<evidence type="ECO:0000259" key="1">
    <source>
        <dbReference type="PROSITE" id="PS50943"/>
    </source>
</evidence>
<dbReference type="PRINTS" id="PR00364">
    <property type="entry name" value="DISEASERSIST"/>
</dbReference>
<dbReference type="Gene3D" id="1.25.40.10">
    <property type="entry name" value="Tetratricopeptide repeat domain"/>
    <property type="match status" value="2"/>
</dbReference>
<feature type="domain" description="HTH cro/C1-type" evidence="1">
    <location>
        <begin position="15"/>
        <end position="70"/>
    </location>
</feature>
<dbReference type="InterPro" id="IPR036388">
    <property type="entry name" value="WH-like_DNA-bd_sf"/>
</dbReference>
<dbReference type="PANTHER" id="PTHR47691:SF3">
    <property type="entry name" value="HTH-TYPE TRANSCRIPTIONAL REGULATOR RV0890C-RELATED"/>
    <property type="match status" value="1"/>
</dbReference>
<accession>A0A285F2X8</accession>
<name>A0A285F2X8_9ACTN</name>
<dbReference type="SUPFAM" id="SSF47413">
    <property type="entry name" value="lambda repressor-like DNA-binding domains"/>
    <property type="match status" value="1"/>
</dbReference>
<dbReference type="Pfam" id="PF25873">
    <property type="entry name" value="WHD_MalT"/>
    <property type="match status" value="1"/>
</dbReference>
<dbReference type="RefSeq" id="WP_179854986.1">
    <property type="nucleotide sequence ID" value="NZ_OBDY01000001.1"/>
</dbReference>
<dbReference type="SUPFAM" id="SSF48452">
    <property type="entry name" value="TPR-like"/>
    <property type="match status" value="1"/>
</dbReference>
<dbReference type="SMART" id="SM00028">
    <property type="entry name" value="TPR"/>
    <property type="match status" value="4"/>
</dbReference>